<dbReference type="EMBL" id="LECT01000024">
    <property type="protein sequence ID" value="KLU04998.1"/>
    <property type="molecule type" value="Genomic_DNA"/>
</dbReference>
<evidence type="ECO:0000313" key="2">
    <source>
        <dbReference type="Proteomes" id="UP000036367"/>
    </source>
</evidence>
<organism evidence="1 2">
    <name type="scientific">Rhodopirellula islandica</name>
    <dbReference type="NCBI Taxonomy" id="595434"/>
    <lineage>
        <taxon>Bacteria</taxon>
        <taxon>Pseudomonadati</taxon>
        <taxon>Planctomycetota</taxon>
        <taxon>Planctomycetia</taxon>
        <taxon>Pirellulales</taxon>
        <taxon>Pirellulaceae</taxon>
        <taxon>Rhodopirellula</taxon>
    </lineage>
</organism>
<dbReference type="STRING" id="595434.RISK_002991"/>
<gene>
    <name evidence="1" type="ORF">RISK_002991</name>
</gene>
<evidence type="ECO:0000313" key="1">
    <source>
        <dbReference type="EMBL" id="KLU04998.1"/>
    </source>
</evidence>
<protein>
    <submittedName>
        <fullName evidence="1">Uncharacterized protein</fullName>
    </submittedName>
</protein>
<dbReference type="Proteomes" id="UP000036367">
    <property type="component" value="Unassembled WGS sequence"/>
</dbReference>
<dbReference type="PATRIC" id="fig|595434.4.peg.2851"/>
<keyword evidence="2" id="KW-1185">Reference proteome</keyword>
<accession>A0A0J1BEI6</accession>
<dbReference type="AlphaFoldDB" id="A0A0J1BEI6"/>
<sequence>MLIDSTFGSSCEPFGRWPRFCGGTEANAPTADSIDSPLRVGTPGTFLAHASVFQDNTAPKRSARDLQPLFETP</sequence>
<comment type="caution">
    <text evidence="1">The sequence shown here is derived from an EMBL/GenBank/DDBJ whole genome shotgun (WGS) entry which is preliminary data.</text>
</comment>
<proteinExistence type="predicted"/>
<name>A0A0J1BEI6_RHOIS</name>
<reference evidence="1" key="1">
    <citation type="submission" date="2015-05" db="EMBL/GenBank/DDBJ databases">
        <title>Permanent draft genome of Rhodopirellula islandicus K833.</title>
        <authorList>
            <person name="Kizina J."/>
            <person name="Richter M."/>
            <person name="Glockner F.O."/>
            <person name="Harder J."/>
        </authorList>
    </citation>
    <scope>NUCLEOTIDE SEQUENCE [LARGE SCALE GENOMIC DNA]</scope>
    <source>
        <strain evidence="1">K833</strain>
    </source>
</reference>